<proteinExistence type="predicted"/>
<evidence type="ECO:0000313" key="3">
    <source>
        <dbReference type="Proteomes" id="UP000274131"/>
    </source>
</evidence>
<protein>
    <submittedName>
        <fullName evidence="2 4">Uncharacterized protein</fullName>
    </submittedName>
</protein>
<evidence type="ECO:0000256" key="1">
    <source>
        <dbReference type="SAM" id="MobiDB-lite"/>
    </source>
</evidence>
<keyword evidence="3" id="KW-1185">Reference proteome</keyword>
<name>A0A0N4VRF9_ENTVE</name>
<reference evidence="4" key="1">
    <citation type="submission" date="2017-02" db="UniProtKB">
        <authorList>
            <consortium name="WormBaseParasite"/>
        </authorList>
    </citation>
    <scope>IDENTIFICATION</scope>
</reference>
<dbReference type="Proteomes" id="UP000274131">
    <property type="component" value="Unassembled WGS sequence"/>
</dbReference>
<sequence>MMQMKAAEAQKKKLKQKMKKKLKLKKLKQKMKKKLKLKKLKQKMKKKKKTKKKQHLYQCYSNSNSAYLIRVNTVDKGYRWKNCLGKDQA</sequence>
<organism evidence="4">
    <name type="scientific">Enterobius vermicularis</name>
    <name type="common">Human pinworm</name>
    <dbReference type="NCBI Taxonomy" id="51028"/>
    <lineage>
        <taxon>Eukaryota</taxon>
        <taxon>Metazoa</taxon>
        <taxon>Ecdysozoa</taxon>
        <taxon>Nematoda</taxon>
        <taxon>Chromadorea</taxon>
        <taxon>Rhabditida</taxon>
        <taxon>Spirurina</taxon>
        <taxon>Oxyuridomorpha</taxon>
        <taxon>Oxyuroidea</taxon>
        <taxon>Oxyuridae</taxon>
        <taxon>Enterobius</taxon>
    </lineage>
</organism>
<evidence type="ECO:0000313" key="4">
    <source>
        <dbReference type="WBParaSite" id="EVEC_0001362801-mRNA-1"/>
    </source>
</evidence>
<dbReference type="EMBL" id="UXUI01016679">
    <property type="protein sequence ID" value="VDD98004.1"/>
    <property type="molecule type" value="Genomic_DNA"/>
</dbReference>
<dbReference type="AlphaFoldDB" id="A0A0N4VRF9"/>
<feature type="region of interest" description="Disordered" evidence="1">
    <location>
        <begin position="1"/>
        <end position="55"/>
    </location>
</feature>
<reference evidence="2 3" key="2">
    <citation type="submission" date="2018-10" db="EMBL/GenBank/DDBJ databases">
        <authorList>
            <consortium name="Pathogen Informatics"/>
        </authorList>
    </citation>
    <scope>NUCLEOTIDE SEQUENCE [LARGE SCALE GENOMIC DNA]</scope>
</reference>
<dbReference type="WBParaSite" id="EVEC_0001362801-mRNA-1">
    <property type="protein sequence ID" value="EVEC_0001362801-mRNA-1"/>
    <property type="gene ID" value="EVEC_0001362801"/>
</dbReference>
<evidence type="ECO:0000313" key="2">
    <source>
        <dbReference type="EMBL" id="VDD98004.1"/>
    </source>
</evidence>
<gene>
    <name evidence="2" type="ORF">EVEC_LOCUS12755</name>
</gene>
<accession>A0A0N4VRF9</accession>
<feature type="compositionally biased region" description="Basic residues" evidence="1">
    <location>
        <begin position="12"/>
        <end position="55"/>
    </location>
</feature>